<feature type="region of interest" description="Disordered" evidence="1">
    <location>
        <begin position="1"/>
        <end position="45"/>
    </location>
</feature>
<gene>
    <name evidence="2" type="ORF">C2G38_2201979</name>
</gene>
<sequence length="162" mass="19177">MPMISNRNEIENEVRDITDVDSDEVEDEAANETEKETSDETEEETINFELQNDRQRLFYITKKYDLPIEKLSPQSHYPEYREDKGSCVWRHFKLWLSKGNTTKIHHEVKCGANCVMYLYVSKSNVQIALLSTMSLNNKINTDFAPWYKILYHVCYYFVMAII</sequence>
<feature type="compositionally biased region" description="Acidic residues" evidence="1">
    <location>
        <begin position="19"/>
        <end position="31"/>
    </location>
</feature>
<protein>
    <submittedName>
        <fullName evidence="2">Uncharacterized protein</fullName>
    </submittedName>
</protein>
<dbReference type="Proteomes" id="UP000266673">
    <property type="component" value="Unassembled WGS sequence"/>
</dbReference>
<evidence type="ECO:0000256" key="1">
    <source>
        <dbReference type="SAM" id="MobiDB-lite"/>
    </source>
</evidence>
<organism evidence="2 3">
    <name type="scientific">Gigaspora rosea</name>
    <dbReference type="NCBI Taxonomy" id="44941"/>
    <lineage>
        <taxon>Eukaryota</taxon>
        <taxon>Fungi</taxon>
        <taxon>Fungi incertae sedis</taxon>
        <taxon>Mucoromycota</taxon>
        <taxon>Glomeromycotina</taxon>
        <taxon>Glomeromycetes</taxon>
        <taxon>Diversisporales</taxon>
        <taxon>Gigasporaceae</taxon>
        <taxon>Gigaspora</taxon>
    </lineage>
</organism>
<accession>A0A397UPB1</accession>
<dbReference type="AlphaFoldDB" id="A0A397UPB1"/>
<evidence type="ECO:0000313" key="3">
    <source>
        <dbReference type="Proteomes" id="UP000266673"/>
    </source>
</evidence>
<reference evidence="2 3" key="1">
    <citation type="submission" date="2018-06" db="EMBL/GenBank/DDBJ databases">
        <title>Comparative genomics reveals the genomic features of Rhizophagus irregularis, R. cerebriforme, R. diaphanum and Gigaspora rosea, and their symbiotic lifestyle signature.</title>
        <authorList>
            <person name="Morin E."/>
            <person name="San Clemente H."/>
            <person name="Chen E.C.H."/>
            <person name="De La Providencia I."/>
            <person name="Hainaut M."/>
            <person name="Kuo A."/>
            <person name="Kohler A."/>
            <person name="Murat C."/>
            <person name="Tang N."/>
            <person name="Roy S."/>
            <person name="Loubradou J."/>
            <person name="Henrissat B."/>
            <person name="Grigoriev I.V."/>
            <person name="Corradi N."/>
            <person name="Roux C."/>
            <person name="Martin F.M."/>
        </authorList>
    </citation>
    <scope>NUCLEOTIDE SEQUENCE [LARGE SCALE GENOMIC DNA]</scope>
    <source>
        <strain evidence="2 3">DAOM 194757</strain>
    </source>
</reference>
<feature type="compositionally biased region" description="Basic and acidic residues" evidence="1">
    <location>
        <begin position="8"/>
        <end position="18"/>
    </location>
</feature>
<dbReference type="EMBL" id="QKWP01001074">
    <property type="protein sequence ID" value="RIB12004.1"/>
    <property type="molecule type" value="Genomic_DNA"/>
</dbReference>
<proteinExistence type="predicted"/>
<comment type="caution">
    <text evidence="2">The sequence shown here is derived from an EMBL/GenBank/DDBJ whole genome shotgun (WGS) entry which is preliminary data.</text>
</comment>
<keyword evidence="3" id="KW-1185">Reference proteome</keyword>
<evidence type="ECO:0000313" key="2">
    <source>
        <dbReference type="EMBL" id="RIB12004.1"/>
    </source>
</evidence>
<name>A0A397UPB1_9GLOM</name>